<keyword evidence="2" id="KW-0378">Hydrolase</keyword>
<evidence type="ECO:0000313" key="2">
    <source>
        <dbReference type="EMBL" id="SDF98227.1"/>
    </source>
</evidence>
<dbReference type="Pfam" id="PF05685">
    <property type="entry name" value="Uma2"/>
    <property type="match status" value="1"/>
</dbReference>
<dbReference type="STRING" id="659014.SAMN04487996_11459"/>
<organism evidence="2 3">
    <name type="scientific">Dyadobacter soli</name>
    <dbReference type="NCBI Taxonomy" id="659014"/>
    <lineage>
        <taxon>Bacteria</taxon>
        <taxon>Pseudomonadati</taxon>
        <taxon>Bacteroidota</taxon>
        <taxon>Cytophagia</taxon>
        <taxon>Cytophagales</taxon>
        <taxon>Spirosomataceae</taxon>
        <taxon>Dyadobacter</taxon>
    </lineage>
</organism>
<dbReference type="Proteomes" id="UP000198748">
    <property type="component" value="Unassembled WGS sequence"/>
</dbReference>
<dbReference type="RefSeq" id="WP_090154830.1">
    <property type="nucleotide sequence ID" value="NZ_FNAN01000014.1"/>
</dbReference>
<dbReference type="Gene3D" id="3.90.1570.10">
    <property type="entry name" value="tt1808, chain A"/>
    <property type="match status" value="1"/>
</dbReference>
<keyword evidence="3" id="KW-1185">Reference proteome</keyword>
<evidence type="ECO:0000259" key="1">
    <source>
        <dbReference type="Pfam" id="PF05685"/>
    </source>
</evidence>
<keyword evidence="2" id="KW-0540">Nuclease</keyword>
<dbReference type="OrthoDB" id="9799703at2"/>
<keyword evidence="2" id="KW-0255">Endonuclease</keyword>
<accession>A0A1G7QI39</accession>
<proteinExistence type="predicted"/>
<dbReference type="EMBL" id="FNAN01000014">
    <property type="protein sequence ID" value="SDF98227.1"/>
    <property type="molecule type" value="Genomic_DNA"/>
</dbReference>
<reference evidence="3" key="1">
    <citation type="submission" date="2016-10" db="EMBL/GenBank/DDBJ databases">
        <authorList>
            <person name="Varghese N."/>
            <person name="Submissions S."/>
        </authorList>
    </citation>
    <scope>NUCLEOTIDE SEQUENCE [LARGE SCALE GENOMIC DNA]</scope>
    <source>
        <strain evidence="3">DSM 25329</strain>
    </source>
</reference>
<dbReference type="PANTHER" id="PTHR34107">
    <property type="entry name" value="SLL0198 PROTEIN-RELATED"/>
    <property type="match status" value="1"/>
</dbReference>
<name>A0A1G7QI39_9BACT</name>
<dbReference type="InterPro" id="IPR012296">
    <property type="entry name" value="Nuclease_put_TT1808"/>
</dbReference>
<dbReference type="InterPro" id="IPR011335">
    <property type="entry name" value="Restrct_endonuc-II-like"/>
</dbReference>
<dbReference type="PANTHER" id="PTHR34107:SF1">
    <property type="entry name" value="SLL0198 PROTEIN"/>
    <property type="match status" value="1"/>
</dbReference>
<dbReference type="SUPFAM" id="SSF52980">
    <property type="entry name" value="Restriction endonuclease-like"/>
    <property type="match status" value="1"/>
</dbReference>
<dbReference type="InterPro" id="IPR008538">
    <property type="entry name" value="Uma2"/>
</dbReference>
<dbReference type="CDD" id="cd06260">
    <property type="entry name" value="DUF820-like"/>
    <property type="match status" value="1"/>
</dbReference>
<evidence type="ECO:0000313" key="3">
    <source>
        <dbReference type="Proteomes" id="UP000198748"/>
    </source>
</evidence>
<dbReference type="GO" id="GO:0004519">
    <property type="term" value="F:endonuclease activity"/>
    <property type="evidence" value="ECO:0007669"/>
    <property type="project" value="UniProtKB-KW"/>
</dbReference>
<feature type="domain" description="Putative restriction endonuclease" evidence="1">
    <location>
        <begin position="15"/>
        <end position="187"/>
    </location>
</feature>
<dbReference type="AlphaFoldDB" id="A0A1G7QI39"/>
<sequence length="192" mass="21568">MEVIELKYKPLSVDENFYEFCSENDELKIERGSDGTIYVGLGSGGTTGMLNATISYWLMHWDLSSNLGHVFDSSTTFCLPNSSIRSPSASWLSSDNWNALNEAEKAKFPPICPDFVIELLSPHDELKTIQKKVQEEWIGNGCHLAWLIDPDTETAYVYRSNGEVDTIKGFDQQLSGENVLPGFEFDLSELKI</sequence>
<gene>
    <name evidence="2" type="ORF">SAMN04487996_11459</name>
</gene>
<protein>
    <submittedName>
        <fullName evidence="2">Endonuclease, Uma2 family (Restriction endonuclease fold)</fullName>
    </submittedName>
</protein>